<keyword evidence="11" id="KW-1185">Reference proteome</keyword>
<evidence type="ECO:0000313" key="11">
    <source>
        <dbReference type="Proteomes" id="UP000598775"/>
    </source>
</evidence>
<feature type="domain" description="Membrane transport protein MMPL" evidence="9">
    <location>
        <begin position="49"/>
        <end position="409"/>
    </location>
</feature>
<comment type="subcellular location">
    <subcellularLocation>
        <location evidence="1">Cell membrane</location>
        <topology evidence="1">Multi-pass membrane protein</topology>
    </subcellularLocation>
</comment>
<sequence length="792" mass="80430">MPKLRAIPPRWLRILLPLVVVGIWIFISSQGGPTFGTISEVTNNDQSSYLPASAESTKVQSLETQFFGSDTVPAIVLYTSDAAITPAEQAAVAADLKDIAAIDGVQSVSPAVPSTDGHALQSFVAVASSADGTTVVADMRSVLTTDPAPGLTSYVTGPAALGADFGAGFAGIDGILLLVALAAVFVILLIVYRSLLLPVIVLLTSAFALTGSILLVYAVAKAGWVTVTGQSRGILAILAIGAATDYSLLIVSRYREALRFEPSAWAAMVVALRRAAEPVAASAATVILAVLCLLFSDLNSNKGLGPVAAIAIAFSFLAAMTALPAMLLLAGRAAFWPFMPKLDAQPAAGAVAHSTGGADAATTGSATTGVSAAATASAGAAASGGPLAEQARIPGLWGAVGRMIARRPRVVWIVTVLLLGFFSLGLLQLSASGVPQTDLLLSQSQSVDGQKALAQHYDAGSGSPVVVIAPQGEADAALSAVSGTAGLTNAFVYTGSQGGAPAQPGATTPPPVVVNDQVLIEATLTDAADSDAAQQVVIGLRDQLATSAPGSLVGGVTALALDTNTTALRDLATIIPIVLLVILVVLMLLLRAIVAPLLLIGTVVLSYSATLGISAVVFNHVFDFPGADPSVPLFGFVFLVALGVDYNIFLMTRVREESLVHGTRPGILRGLAATGGVITSAGIVLAATFAALGVVPILFLVQIAFIVAFGVLLDTFLVRSLVVPALSYDIGARIWWPSKLAKSSGSRHLVHAGVGAHAAVATVAAPASPAAPAPPAAPESHEPEARDTEETP</sequence>
<evidence type="ECO:0000256" key="4">
    <source>
        <dbReference type="ARBA" id="ARBA00022692"/>
    </source>
</evidence>
<dbReference type="GO" id="GO:0005886">
    <property type="term" value="C:plasma membrane"/>
    <property type="evidence" value="ECO:0007669"/>
    <property type="project" value="UniProtKB-SubCell"/>
</dbReference>
<protein>
    <submittedName>
        <fullName evidence="10">Membrane protein</fullName>
    </submittedName>
</protein>
<dbReference type="EMBL" id="BMGP01000006">
    <property type="protein sequence ID" value="GGF37561.1"/>
    <property type="molecule type" value="Genomic_DNA"/>
</dbReference>
<feature type="transmembrane region" description="Helical" evidence="8">
    <location>
        <begin position="199"/>
        <end position="220"/>
    </location>
</feature>
<organism evidence="10 11">
    <name type="scientific">Subtercola lobariae</name>
    <dbReference type="NCBI Taxonomy" id="1588641"/>
    <lineage>
        <taxon>Bacteria</taxon>
        <taxon>Bacillati</taxon>
        <taxon>Actinomycetota</taxon>
        <taxon>Actinomycetes</taxon>
        <taxon>Micrococcales</taxon>
        <taxon>Microbacteriaceae</taxon>
        <taxon>Subtercola</taxon>
    </lineage>
</organism>
<dbReference type="InterPro" id="IPR050545">
    <property type="entry name" value="Mycobact_MmpL"/>
</dbReference>
<evidence type="ECO:0000256" key="3">
    <source>
        <dbReference type="ARBA" id="ARBA00022475"/>
    </source>
</evidence>
<dbReference type="RefSeq" id="WP_188680251.1">
    <property type="nucleotide sequence ID" value="NZ_BMGP01000006.1"/>
</dbReference>
<dbReference type="PANTHER" id="PTHR33406:SF6">
    <property type="entry name" value="MEMBRANE PROTEIN YDGH-RELATED"/>
    <property type="match status" value="1"/>
</dbReference>
<dbReference type="AlphaFoldDB" id="A0A917BF00"/>
<feature type="region of interest" description="Disordered" evidence="7">
    <location>
        <begin position="765"/>
        <end position="792"/>
    </location>
</feature>
<feature type="compositionally biased region" description="Basic and acidic residues" evidence="7">
    <location>
        <begin position="779"/>
        <end position="792"/>
    </location>
</feature>
<dbReference type="Pfam" id="PF03176">
    <property type="entry name" value="MMPL"/>
    <property type="match status" value="2"/>
</dbReference>
<feature type="transmembrane region" description="Helical" evidence="8">
    <location>
        <begin position="671"/>
        <end position="691"/>
    </location>
</feature>
<dbReference type="SUPFAM" id="SSF82866">
    <property type="entry name" value="Multidrug efflux transporter AcrB transmembrane domain"/>
    <property type="match status" value="2"/>
</dbReference>
<comment type="caution">
    <text evidence="10">The sequence shown here is derived from an EMBL/GenBank/DDBJ whole genome shotgun (WGS) entry which is preliminary data.</text>
</comment>
<dbReference type="PANTHER" id="PTHR33406">
    <property type="entry name" value="MEMBRANE PROTEIN MJ1562-RELATED"/>
    <property type="match status" value="1"/>
</dbReference>
<evidence type="ECO:0000256" key="6">
    <source>
        <dbReference type="ARBA" id="ARBA00023136"/>
    </source>
</evidence>
<dbReference type="InterPro" id="IPR004869">
    <property type="entry name" value="MMPL_dom"/>
</dbReference>
<proteinExistence type="inferred from homology"/>
<feature type="transmembrane region" description="Helical" evidence="8">
    <location>
        <begin position="174"/>
        <end position="192"/>
    </location>
</feature>
<comment type="similarity">
    <text evidence="2">Belongs to the resistance-nodulation-cell division (RND) (TC 2.A.6) family. MmpL subfamily.</text>
</comment>
<reference evidence="10 11" key="1">
    <citation type="journal article" date="2014" name="Int. J. Syst. Evol. Microbiol.">
        <title>Complete genome sequence of Corynebacterium casei LMG S-19264T (=DSM 44701T), isolated from a smear-ripened cheese.</title>
        <authorList>
            <consortium name="US DOE Joint Genome Institute (JGI-PGF)"/>
            <person name="Walter F."/>
            <person name="Albersmeier A."/>
            <person name="Kalinowski J."/>
            <person name="Ruckert C."/>
        </authorList>
    </citation>
    <scope>NUCLEOTIDE SEQUENCE [LARGE SCALE GENOMIC DNA]</scope>
    <source>
        <strain evidence="10 11">CGMCC 1.12976</strain>
    </source>
</reference>
<feature type="transmembrane region" description="Helical" evidence="8">
    <location>
        <begin position="630"/>
        <end position="650"/>
    </location>
</feature>
<evidence type="ECO:0000313" key="10">
    <source>
        <dbReference type="EMBL" id="GGF37561.1"/>
    </source>
</evidence>
<keyword evidence="6 8" id="KW-0472">Membrane</keyword>
<feature type="transmembrane region" description="Helical" evidence="8">
    <location>
        <begin position="12"/>
        <end position="29"/>
    </location>
</feature>
<feature type="transmembrane region" description="Helical" evidence="8">
    <location>
        <begin position="571"/>
        <end position="590"/>
    </location>
</feature>
<evidence type="ECO:0000256" key="8">
    <source>
        <dbReference type="SAM" id="Phobius"/>
    </source>
</evidence>
<name>A0A917BF00_9MICO</name>
<feature type="transmembrane region" description="Helical" evidence="8">
    <location>
        <begin position="275"/>
        <end position="296"/>
    </location>
</feature>
<evidence type="ECO:0000256" key="7">
    <source>
        <dbReference type="SAM" id="MobiDB-lite"/>
    </source>
</evidence>
<feature type="transmembrane region" description="Helical" evidence="8">
    <location>
        <begin position="597"/>
        <end position="618"/>
    </location>
</feature>
<keyword evidence="4 8" id="KW-0812">Transmembrane</keyword>
<gene>
    <name evidence="10" type="ORF">GCM10011399_33120</name>
</gene>
<evidence type="ECO:0000259" key="9">
    <source>
        <dbReference type="Pfam" id="PF03176"/>
    </source>
</evidence>
<evidence type="ECO:0000256" key="5">
    <source>
        <dbReference type="ARBA" id="ARBA00022989"/>
    </source>
</evidence>
<feature type="domain" description="Membrane transport protein MMPL" evidence="9">
    <location>
        <begin position="517"/>
        <end position="739"/>
    </location>
</feature>
<dbReference type="Proteomes" id="UP000598775">
    <property type="component" value="Unassembled WGS sequence"/>
</dbReference>
<feature type="transmembrane region" description="Helical" evidence="8">
    <location>
        <begin position="697"/>
        <end position="718"/>
    </location>
</feature>
<accession>A0A917BF00</accession>
<evidence type="ECO:0000256" key="2">
    <source>
        <dbReference type="ARBA" id="ARBA00010157"/>
    </source>
</evidence>
<keyword evidence="3" id="KW-1003">Cell membrane</keyword>
<keyword evidence="5 8" id="KW-1133">Transmembrane helix</keyword>
<feature type="transmembrane region" description="Helical" evidence="8">
    <location>
        <begin position="308"/>
        <end position="331"/>
    </location>
</feature>
<feature type="transmembrane region" description="Helical" evidence="8">
    <location>
        <begin position="232"/>
        <end position="254"/>
    </location>
</feature>
<dbReference type="Gene3D" id="1.20.1640.10">
    <property type="entry name" value="Multidrug efflux transporter AcrB transmembrane domain"/>
    <property type="match status" value="2"/>
</dbReference>
<evidence type="ECO:0000256" key="1">
    <source>
        <dbReference type="ARBA" id="ARBA00004651"/>
    </source>
</evidence>
<feature type="transmembrane region" description="Helical" evidence="8">
    <location>
        <begin position="410"/>
        <end position="431"/>
    </location>
</feature>